<dbReference type="AlphaFoldDB" id="F5RBT7"/>
<dbReference type="eggNOG" id="COG4422">
    <property type="taxonomic scope" value="Bacteria"/>
</dbReference>
<sequence>MAENSAIEWCDATFNPWIGCTKVSPACDHCYAERDFDLRLRVVQWGAGQARKRTSYANWKLPRQWNAKPFFQCEDCGHRSEGEKWREVGPNMGLTDSGYACPRCNSRSMNEARRRVFCASLADVFDNEVPVEWRRDLFDLIAATPNLDWLLLTKRIGNAKTMMADALHLNPAAQAEGRIWPLPNVWLGATICNQDEADRDIPKLLEVPAAVRFLSIEPMLGPISLTSHGFIAPDEDGPDRIGYMVGPDDGKSGLWPTREQALSKSGLHWIIVGGESGPHARPMHPEWARDLRDQCAAAGVPFLFKQWGEFSAAPPASVKPGERWPATSRLVPVSGNTYAWENFRALEARDLWMHRIGKKAAGRLLDGVEHNRFPEVRA</sequence>
<dbReference type="OrthoDB" id="9787478at2"/>
<comment type="caution">
    <text evidence="1">The sequence shown here is derived from an EMBL/GenBank/DDBJ whole genome shotgun (WGS) entry which is preliminary data.</text>
</comment>
<dbReference type="EMBL" id="AFHG01000044">
    <property type="protein sequence ID" value="EGK71954.1"/>
    <property type="molecule type" value="Genomic_DNA"/>
</dbReference>
<evidence type="ECO:0000313" key="1">
    <source>
        <dbReference type="EMBL" id="EGK71954.1"/>
    </source>
</evidence>
<reference evidence="1 2" key="1">
    <citation type="journal article" date="2011" name="J. Bacteriol.">
        <title>Genome sequence of Methyloversatilis universalis FAM5T, a methylotrophic representative of the order Rhodocyclales.</title>
        <authorList>
            <person name="Kittichotirat W."/>
            <person name="Good N.M."/>
            <person name="Hall R."/>
            <person name="Bringel F."/>
            <person name="Lajus A."/>
            <person name="Medigue C."/>
            <person name="Smalley N.E."/>
            <person name="Beck D."/>
            <person name="Bumgarner R."/>
            <person name="Vuilleumier S."/>
            <person name="Kalyuzhnaya M.G."/>
        </authorList>
    </citation>
    <scope>NUCLEOTIDE SEQUENCE [LARGE SCALE GENOMIC DNA]</scope>
    <source>
        <strain evidence="2">ATCC BAA-1314 / JCM 13912 / FAM5</strain>
    </source>
</reference>
<dbReference type="InterPro" id="IPR011101">
    <property type="entry name" value="DUF5131"/>
</dbReference>
<protein>
    <submittedName>
        <fullName evidence="1">Bacteriophage protein gp37</fullName>
    </submittedName>
</protein>
<dbReference type="Pfam" id="PF07505">
    <property type="entry name" value="DUF5131"/>
    <property type="match status" value="1"/>
</dbReference>
<dbReference type="Proteomes" id="UP000005019">
    <property type="component" value="Unassembled WGS sequence"/>
</dbReference>
<accession>F5RBT7</accession>
<dbReference type="STRING" id="1000565.METUNv1_01732"/>
<keyword evidence="2" id="KW-1185">Reference proteome</keyword>
<dbReference type="RefSeq" id="WP_008060780.1">
    <property type="nucleotide sequence ID" value="NZ_AFHG01000044.1"/>
</dbReference>
<evidence type="ECO:0000313" key="2">
    <source>
        <dbReference type="Proteomes" id="UP000005019"/>
    </source>
</evidence>
<proteinExistence type="predicted"/>
<name>F5RBT7_METUF</name>
<gene>
    <name evidence="1" type="ORF">METUNv1_01732</name>
</gene>
<organism evidence="1 2">
    <name type="scientific">Methyloversatilis universalis (strain ATCC BAA-1314 / DSM 25237 / JCM 13912 / CCUG 52030 / FAM5)</name>
    <dbReference type="NCBI Taxonomy" id="1000565"/>
    <lineage>
        <taxon>Bacteria</taxon>
        <taxon>Pseudomonadati</taxon>
        <taxon>Pseudomonadota</taxon>
        <taxon>Betaproteobacteria</taxon>
        <taxon>Nitrosomonadales</taxon>
        <taxon>Sterolibacteriaceae</taxon>
        <taxon>Methyloversatilis</taxon>
    </lineage>
</organism>